<dbReference type="Bgee" id="ENSMODG00000019039">
    <property type="expression patterns" value="Expressed in testis and 20 other cell types or tissues"/>
</dbReference>
<feature type="compositionally biased region" description="Basic and acidic residues" evidence="2">
    <location>
        <begin position="1579"/>
        <end position="1589"/>
    </location>
</feature>
<dbReference type="InterPro" id="IPR031446">
    <property type="entry name" value="PCM1_C"/>
</dbReference>
<feature type="domain" description="Pericentriolar material 1 protein C-terminal" evidence="3">
    <location>
        <begin position="1470"/>
        <end position="1707"/>
    </location>
</feature>
<gene>
    <name evidence="4" type="primary">PCM1</name>
</gene>
<feature type="compositionally biased region" description="Basic and acidic residues" evidence="2">
    <location>
        <begin position="300"/>
        <end position="311"/>
    </location>
</feature>
<evidence type="ECO:0000313" key="5">
    <source>
        <dbReference type="Proteomes" id="UP000002280"/>
    </source>
</evidence>
<feature type="compositionally biased region" description="Polar residues" evidence="2">
    <location>
        <begin position="1394"/>
        <end position="1404"/>
    </location>
</feature>
<evidence type="ECO:0000259" key="3">
    <source>
        <dbReference type="Pfam" id="PF15717"/>
    </source>
</evidence>
<feature type="region of interest" description="Disordered" evidence="2">
    <location>
        <begin position="1154"/>
        <end position="1181"/>
    </location>
</feature>
<dbReference type="GeneTree" id="ENSGT00390000006641"/>
<feature type="region of interest" description="Disordered" evidence="2">
    <location>
        <begin position="111"/>
        <end position="169"/>
    </location>
</feature>
<dbReference type="GO" id="GO:0005813">
    <property type="term" value="C:centrosome"/>
    <property type="evidence" value="ECO:0007669"/>
    <property type="project" value="InterPro"/>
</dbReference>
<feature type="region of interest" description="Disordered" evidence="2">
    <location>
        <begin position="582"/>
        <end position="624"/>
    </location>
</feature>
<feature type="region of interest" description="Disordered" evidence="2">
    <location>
        <begin position="677"/>
        <end position="724"/>
    </location>
</feature>
<dbReference type="GO" id="GO:0060271">
    <property type="term" value="P:cilium assembly"/>
    <property type="evidence" value="ECO:0007669"/>
    <property type="project" value="InterPro"/>
</dbReference>
<feature type="compositionally biased region" description="Polar residues" evidence="2">
    <location>
        <begin position="1852"/>
        <end position="1866"/>
    </location>
</feature>
<feature type="region of interest" description="Disordered" evidence="2">
    <location>
        <begin position="415"/>
        <end position="449"/>
    </location>
</feature>
<accession>A0A5F8H5N7</accession>
<dbReference type="Pfam" id="PF15717">
    <property type="entry name" value="PCM1_C"/>
    <property type="match status" value="2"/>
</dbReference>
<feature type="domain" description="Pericentriolar material 1 protein C-terminal" evidence="3">
    <location>
        <begin position="1716"/>
        <end position="2065"/>
    </location>
</feature>
<feature type="compositionally biased region" description="Polar residues" evidence="2">
    <location>
        <begin position="1983"/>
        <end position="2000"/>
    </location>
</feature>
<feature type="compositionally biased region" description="Polar residues" evidence="2">
    <location>
        <begin position="282"/>
        <end position="299"/>
    </location>
</feature>
<feature type="region of interest" description="Disordered" evidence="2">
    <location>
        <begin position="486"/>
        <end position="505"/>
    </location>
</feature>
<feature type="compositionally biased region" description="Polar residues" evidence="2">
    <location>
        <begin position="144"/>
        <end position="169"/>
    </location>
</feature>
<feature type="region of interest" description="Disordered" evidence="2">
    <location>
        <begin position="1579"/>
        <end position="1604"/>
    </location>
</feature>
<feature type="compositionally biased region" description="Polar residues" evidence="2">
    <location>
        <begin position="860"/>
        <end position="876"/>
    </location>
</feature>
<feature type="region of interest" description="Disordered" evidence="2">
    <location>
        <begin position="982"/>
        <end position="1033"/>
    </location>
</feature>
<feature type="coiled-coil region" evidence="1">
    <location>
        <begin position="1058"/>
        <end position="1085"/>
    </location>
</feature>
<feature type="region of interest" description="Disordered" evidence="2">
    <location>
        <begin position="917"/>
        <end position="958"/>
    </location>
</feature>
<dbReference type="PANTHER" id="PTHR14164:SF12">
    <property type="entry name" value="PERICENTRIOLAR MATERIAL 1 PROTEIN"/>
    <property type="match status" value="1"/>
</dbReference>
<feature type="compositionally biased region" description="Polar residues" evidence="2">
    <location>
        <begin position="116"/>
        <end position="132"/>
    </location>
</feature>
<feature type="coiled-coil region" evidence="1">
    <location>
        <begin position="798"/>
        <end position="835"/>
    </location>
</feature>
<name>A0A5F8H5N7_MONDO</name>
<feature type="compositionally biased region" description="Polar residues" evidence="2">
    <location>
        <begin position="1223"/>
        <end position="1237"/>
    </location>
</feature>
<feature type="region of interest" description="Disordered" evidence="2">
    <location>
        <begin position="1223"/>
        <end position="1280"/>
    </location>
</feature>
<feature type="compositionally biased region" description="Low complexity" evidence="2">
    <location>
        <begin position="1648"/>
        <end position="1661"/>
    </location>
</feature>
<reference evidence="4" key="3">
    <citation type="submission" date="2025-09" db="UniProtKB">
        <authorList>
            <consortium name="Ensembl"/>
        </authorList>
    </citation>
    <scope>IDENTIFICATION</scope>
</reference>
<feature type="compositionally biased region" description="Basic and acidic residues" evidence="2">
    <location>
        <begin position="1154"/>
        <end position="1164"/>
    </location>
</feature>
<feature type="region of interest" description="Disordered" evidence="2">
    <location>
        <begin position="1798"/>
        <end position="2028"/>
    </location>
</feature>
<feature type="region of interest" description="Disordered" evidence="2">
    <location>
        <begin position="767"/>
        <end position="793"/>
    </location>
</feature>
<feature type="compositionally biased region" description="Acidic residues" evidence="2">
    <location>
        <begin position="1868"/>
        <end position="1884"/>
    </location>
</feature>
<reference evidence="4" key="2">
    <citation type="submission" date="2025-08" db="UniProtKB">
        <authorList>
            <consortium name="Ensembl"/>
        </authorList>
    </citation>
    <scope>IDENTIFICATION</scope>
</reference>
<proteinExistence type="predicted"/>
<reference evidence="4 5" key="1">
    <citation type="journal article" date="2007" name="Nature">
        <title>Genome of the marsupial Monodelphis domestica reveals innovation in non-coding sequences.</title>
        <authorList>
            <person name="Mikkelsen T.S."/>
            <person name="Wakefield M.J."/>
            <person name="Aken B."/>
            <person name="Amemiya C.T."/>
            <person name="Chang J.L."/>
            <person name="Duke S."/>
            <person name="Garber M."/>
            <person name="Gentles A.J."/>
            <person name="Goodstadt L."/>
            <person name="Heger A."/>
            <person name="Jurka J."/>
            <person name="Kamal M."/>
            <person name="Mauceli E."/>
            <person name="Searle S.M."/>
            <person name="Sharpe T."/>
            <person name="Baker M.L."/>
            <person name="Batzer M.A."/>
            <person name="Benos P.V."/>
            <person name="Belov K."/>
            <person name="Clamp M."/>
            <person name="Cook A."/>
            <person name="Cuff J."/>
            <person name="Das R."/>
            <person name="Davidow L."/>
            <person name="Deakin J.E."/>
            <person name="Fazzari M.J."/>
            <person name="Glass J.L."/>
            <person name="Grabherr M."/>
            <person name="Greally J.M."/>
            <person name="Gu W."/>
            <person name="Hore T.A."/>
            <person name="Huttley G.A."/>
            <person name="Kleber M."/>
            <person name="Jirtle R.L."/>
            <person name="Koina E."/>
            <person name="Lee J.T."/>
            <person name="Mahony S."/>
            <person name="Marra M.A."/>
            <person name="Miller R.D."/>
            <person name="Nicholls R.D."/>
            <person name="Oda M."/>
            <person name="Papenfuss A.T."/>
            <person name="Parra Z.E."/>
            <person name="Pollock D.D."/>
            <person name="Ray D.A."/>
            <person name="Schein J.E."/>
            <person name="Speed T.P."/>
            <person name="Thompson K."/>
            <person name="VandeBerg J.L."/>
            <person name="Wade C.M."/>
            <person name="Walker J.A."/>
            <person name="Waters P.D."/>
            <person name="Webber C."/>
            <person name="Weidman J.R."/>
            <person name="Xie X."/>
            <person name="Zody M.C."/>
            <person name="Baldwin J."/>
            <person name="Abdouelleil A."/>
            <person name="Abdulkadir J."/>
            <person name="Abebe A."/>
            <person name="Abera B."/>
            <person name="Abreu J."/>
            <person name="Acer S.C."/>
            <person name="Aftuck L."/>
            <person name="Alexander A."/>
            <person name="An P."/>
            <person name="Anderson E."/>
            <person name="Anderson S."/>
            <person name="Arachi H."/>
            <person name="Azer M."/>
            <person name="Bachantsang P."/>
            <person name="Barry A."/>
            <person name="Bayul T."/>
            <person name="Berlin A."/>
            <person name="Bessette D."/>
            <person name="Bloom T."/>
            <person name="Bloom T."/>
            <person name="Boguslavskiy L."/>
            <person name="Bonnet C."/>
            <person name="Boukhgalter B."/>
            <person name="Bourzgui I."/>
            <person name="Brown A."/>
            <person name="Cahill P."/>
            <person name="Channer S."/>
            <person name="Cheshatsang Y."/>
            <person name="Chuda L."/>
            <person name="Citroen M."/>
            <person name="Collymore A."/>
            <person name="Cooke P."/>
            <person name="Costello M."/>
            <person name="D'Aco K."/>
            <person name="Daza R."/>
            <person name="De Haan G."/>
            <person name="DeGray S."/>
            <person name="DeMaso C."/>
            <person name="Dhargay N."/>
            <person name="Dooley K."/>
            <person name="Dooley E."/>
            <person name="Doricent M."/>
            <person name="Dorje P."/>
            <person name="Dorjee K."/>
            <person name="Dupes A."/>
            <person name="Elong R."/>
            <person name="Falk J."/>
            <person name="Farina A."/>
            <person name="Faro S."/>
            <person name="Ferguson D."/>
            <person name="Fisher S."/>
            <person name="Foley C.D."/>
            <person name="Franke A."/>
            <person name="Friedrich D."/>
            <person name="Gadbois L."/>
            <person name="Gearin G."/>
            <person name="Gearin C.R."/>
            <person name="Giannoukos G."/>
            <person name="Goode T."/>
            <person name="Graham J."/>
            <person name="Grandbois E."/>
            <person name="Grewal S."/>
            <person name="Gyaltsen K."/>
            <person name="Hafez N."/>
            <person name="Hagos B."/>
            <person name="Hall J."/>
            <person name="Henson C."/>
            <person name="Hollinger A."/>
            <person name="Honan T."/>
            <person name="Huard M.D."/>
            <person name="Hughes L."/>
            <person name="Hurhula B."/>
            <person name="Husby M.E."/>
            <person name="Kamat A."/>
            <person name="Kanga B."/>
            <person name="Kashin S."/>
            <person name="Khazanovich D."/>
            <person name="Kisner P."/>
            <person name="Lance K."/>
            <person name="Lara M."/>
            <person name="Lee W."/>
            <person name="Lennon N."/>
            <person name="Letendre F."/>
            <person name="LeVine R."/>
            <person name="Lipovsky A."/>
            <person name="Liu X."/>
            <person name="Liu J."/>
            <person name="Liu S."/>
            <person name="Lokyitsang T."/>
            <person name="Lokyitsang Y."/>
            <person name="Lubonja R."/>
            <person name="Lui A."/>
            <person name="MacDonald P."/>
            <person name="Magnisalis V."/>
            <person name="Maru K."/>
            <person name="Matthews C."/>
            <person name="McCusker W."/>
            <person name="McDonough S."/>
            <person name="Mehta T."/>
            <person name="Meldrim J."/>
            <person name="Meneus L."/>
            <person name="Mihai O."/>
            <person name="Mihalev A."/>
            <person name="Mihova T."/>
            <person name="Mittelman R."/>
            <person name="Mlenga V."/>
            <person name="Montmayeur A."/>
            <person name="Mulrain L."/>
            <person name="Navidi A."/>
            <person name="Naylor J."/>
            <person name="Negash T."/>
            <person name="Nguyen T."/>
            <person name="Nguyen N."/>
            <person name="Nicol R."/>
            <person name="Norbu C."/>
            <person name="Norbu N."/>
            <person name="Novod N."/>
            <person name="O'Neill B."/>
            <person name="Osman S."/>
            <person name="Markiewicz E."/>
            <person name="Oyono O.L."/>
            <person name="Patti C."/>
            <person name="Phunkhang P."/>
            <person name="Pierre F."/>
            <person name="Priest M."/>
            <person name="Raghuraman S."/>
            <person name="Rege F."/>
            <person name="Reyes R."/>
            <person name="Rise C."/>
            <person name="Rogov P."/>
            <person name="Ross K."/>
            <person name="Ryan E."/>
            <person name="Settipalli S."/>
            <person name="Shea T."/>
            <person name="Sherpa N."/>
            <person name="Shi L."/>
            <person name="Shih D."/>
            <person name="Sparrow T."/>
            <person name="Spaulding J."/>
            <person name="Stalker J."/>
            <person name="Stange-Thomann N."/>
            <person name="Stavropoulos S."/>
            <person name="Stone C."/>
            <person name="Strader C."/>
            <person name="Tesfaye S."/>
            <person name="Thomson T."/>
            <person name="Thoulutsang Y."/>
            <person name="Thoulutsang D."/>
            <person name="Topham K."/>
            <person name="Topping I."/>
            <person name="Tsamla T."/>
            <person name="Vassiliev H."/>
            <person name="Vo A."/>
            <person name="Wangchuk T."/>
            <person name="Wangdi T."/>
            <person name="Weiand M."/>
            <person name="Wilkinson J."/>
            <person name="Wilson A."/>
            <person name="Yadav S."/>
            <person name="Young G."/>
            <person name="Yu Q."/>
            <person name="Zembek L."/>
            <person name="Zhong D."/>
            <person name="Zimmer A."/>
            <person name="Zwirko Z."/>
            <person name="Jaffe D.B."/>
            <person name="Alvarez P."/>
            <person name="Brockman W."/>
            <person name="Butler J."/>
            <person name="Chin C."/>
            <person name="Gnerre S."/>
            <person name="MacCallum I."/>
            <person name="Graves J.A."/>
            <person name="Ponting C.P."/>
            <person name="Breen M."/>
            <person name="Samollow P.B."/>
            <person name="Lander E.S."/>
            <person name="Lindblad-Toh K."/>
        </authorList>
    </citation>
    <scope>NUCLEOTIDE SEQUENCE [LARGE SCALE GENOMIC DNA]</scope>
</reference>
<feature type="compositionally biased region" description="Basic and acidic residues" evidence="2">
    <location>
        <begin position="1262"/>
        <end position="1271"/>
    </location>
</feature>
<feature type="compositionally biased region" description="Acidic residues" evidence="2">
    <location>
        <begin position="685"/>
        <end position="698"/>
    </location>
</feature>
<organism evidence="4 5">
    <name type="scientific">Monodelphis domestica</name>
    <name type="common">Gray short-tailed opossum</name>
    <dbReference type="NCBI Taxonomy" id="13616"/>
    <lineage>
        <taxon>Eukaryota</taxon>
        <taxon>Metazoa</taxon>
        <taxon>Chordata</taxon>
        <taxon>Craniata</taxon>
        <taxon>Vertebrata</taxon>
        <taxon>Euteleostomi</taxon>
        <taxon>Mammalia</taxon>
        <taxon>Metatheria</taxon>
        <taxon>Didelphimorphia</taxon>
        <taxon>Didelphidae</taxon>
        <taxon>Monodelphis</taxon>
    </lineage>
</organism>
<dbReference type="PANTHER" id="PTHR14164">
    <property type="entry name" value="PERICENTRIOLAR MATERIAL 1-RELATED"/>
    <property type="match status" value="1"/>
</dbReference>
<feature type="compositionally biased region" description="Polar residues" evidence="2">
    <location>
        <begin position="775"/>
        <end position="785"/>
    </location>
</feature>
<feature type="region of interest" description="Disordered" evidence="2">
    <location>
        <begin position="282"/>
        <end position="311"/>
    </location>
</feature>
<sequence length="2113" mass="235656">MATGGGPFEEGRNGQDLPNWSNESVDDRLNNMDWGGQQKKANRSAEKNKKKFGVESEKRVTNDISPESSPGVGRRRTKTPHTFPHSRYMTQMSVPEQAELEKLKQRINFSDLDQRSIGSDSQGRATAANNKRQLAENRKPYNFWSMQINTNKSKDVGTSPQARETSGSSQCKELFASALSKDLLQNCQVSEEDGRGEPAMDSSQVVSRLVQIRDYIAKASSMRDDLVEKNERSANVERLTHLIDHLKEQEKSYLKFLQKMLARENEEEDVRTIDSAVGSGSVAESTSLNVDVQSGASDTTARDPQQEPREELENLKKQHDLLKRMLQQQEQLRALQGRQAALLALQHKAEQAIAVMDDSGKLGESHMVCRNEISFIVCFLVVTETTGSISGISITSELNEELNDLIQRFHNQLHDSQAPAVPDNRRQAESLSLTREVSQSRNSSVSEHLSDEKVQLFSKMRVLQEKKQKMDKLLGELHTLRDQHLNNSAFLPSPSPQRSVDQRSIGSVASAPVGLVPATNGDSASHVPSAAYPPDTVVSQNESENEERLNPSEKLQKLNEVRKRLNELRELVHYYEQTSDMMTDAVNENTKDEEETEESEYDSDHENPGPVTNIRNPQGAAGWTEVNSNTNAQCVTNNRDSRSVTTNCEINNRTATNLCPRNMSSSLECRYNREGEQDIEGGHGEDEEEEEEAEEDGGSEASLSSHRSSLGDDAPEDAEFEHKISRLMAAKQKLRQLQDLVAMVQDDDGDPGATPAGASNLEDFFPVEEQETKQRSNNTRANTSKTQKDAGINGKAREKFYEAKLQQQQRELKQLQEERKKLIEIQEKIQALQKACPDLQLSAANVSNCGTSKKYTPAVTSTPAVNDGQNSPTNKSGFVAEDPSATVALWSEMRRHEILREELRQRRKQLEALMAEHQRRRDLTETASTAAVSVRSDGSENPCTPQQSRTEKTMATWGGSTQCALDEEEGDEDGYLSDGVVRGEEEEEEEEQDASSNDNFPVYPPNSVTHNPYGVKENKDRWKASRPLSADGNYRPLAKARQQNVSMRRQENLRWVSELSYVEEKEQWQEQINQLKKQLDFSVSICQTLMQDQQTLSCLLQTLLTGPYSVMPSNVASPQVHLIMHQLNQCYTQLTWQQNNVQRLRQMLSELMRQHEHRGSDKAGRKGRGSSAPPPPSPTLFCPFSFPAQPMSLFNLPGLSHFSSFAPGMNFNPLFTSNFGDFAQNIPTSSDQQQPADQNIPGKTEYVAFPKPFESSSSIGAEKQRNQKQPEEEVENSRPTWLFEQEGSLEKPFVKTGFAVSVQKTASNSHQNQLDATVATTTASTSRRRRQFDEESLESFSSMPDPVDPTTVTKTFKTRKASAQASLASKDKTPKSKMKKKNSTQLKSRVKNTGYESASMSSTCEPCKSRNRHAVQTEEPVPAKVFSRKNHEQLEKIIKYSRSTEMSSAHARRILQQSNRNACNEAPETGSDFSMFEALRDTIYSEVATLISQNESRPHFLIELFHELQLLNTDYLRQRALYALQDIVNRHISESNEKGGENAKSVNSATWIASNSELTPSESLATTDDETFEKNFERETCKMSERNDADNASTLSTSSNFEPFATDDLGNTVIHLDQALARMREYERMKIEAESNLSTEGAGAATAITASPSATTASTLEESPKTETRSAQQPINEVSTVPCPRIDTQQLDRQIKAIMKEVIPFLKVGRQSNKLYLSFLFCAFGGVEIIDSLAKFAGRKLKDCGEDLLVDISEVLFNELAFFKLMQDLDSNSVSVKQRCKRKMEAAAVIQSYAKEVRNGDFDKDETETVKQVPPPPPPPEVYNGNEAPKNTRSDVSDQEEDEESEGCPVSFNLSKAETQALTNYGSGEDENEDEEMEEFEEGPVDVQTSLQANNEVPEENEQDQVLQNEFEKPLENESIPAEQEPTNGDHDDSPTMPCYLNVLDNEPQLSGPSPLDSTRTPVGPPEELKPSLPITEVEASMPRNTQVKSASETPESSVAGSPDTESPVLVNDYEAGSGHLSQKSDEEDFVTVEDLPLKLTIYSEADLMKKIGAEEQSNHLSEEILTVTHTEELAGDPQTLKEPETVTAQSVGELSSCLPSPAPPPMHISHGH</sequence>
<feature type="compositionally biased region" description="Polar residues" evidence="2">
    <location>
        <begin position="429"/>
        <end position="447"/>
    </location>
</feature>
<feature type="region of interest" description="Disordered" evidence="2">
    <location>
        <begin position="2086"/>
        <end position="2113"/>
    </location>
</feature>
<feature type="compositionally biased region" description="Low complexity" evidence="2">
    <location>
        <begin position="699"/>
        <end position="708"/>
    </location>
</feature>
<feature type="region of interest" description="Disordered" evidence="2">
    <location>
        <begin position="1"/>
        <end position="85"/>
    </location>
</feature>
<feature type="compositionally biased region" description="Acidic residues" evidence="2">
    <location>
        <begin position="591"/>
        <end position="601"/>
    </location>
</feature>
<dbReference type="InterPro" id="IPR024138">
    <property type="entry name" value="Pericentriolar_Pcm1"/>
</dbReference>
<feature type="compositionally biased region" description="Polar residues" evidence="2">
    <location>
        <begin position="1590"/>
        <end position="1601"/>
    </location>
</feature>
<keyword evidence="5" id="KW-1185">Reference proteome</keyword>
<feature type="region of interest" description="Disordered" evidence="2">
    <location>
        <begin position="860"/>
        <end position="879"/>
    </location>
</feature>
<feature type="region of interest" description="Disordered" evidence="2">
    <location>
        <begin position="1306"/>
        <end position="1407"/>
    </location>
</feature>
<feature type="compositionally biased region" description="Acidic residues" evidence="2">
    <location>
        <begin position="1837"/>
        <end position="1846"/>
    </location>
</feature>
<dbReference type="Proteomes" id="UP000002280">
    <property type="component" value="Chromosome 5"/>
</dbReference>
<evidence type="ECO:0000313" key="4">
    <source>
        <dbReference type="Ensembl" id="ENSMODP00000055142.1"/>
    </source>
</evidence>
<feature type="compositionally biased region" description="Polar residues" evidence="2">
    <location>
        <begin position="1306"/>
        <end position="1315"/>
    </location>
</feature>
<feature type="compositionally biased region" description="Polar residues" evidence="2">
    <location>
        <begin position="1948"/>
        <end position="1961"/>
    </location>
</feature>
<dbReference type="GO" id="GO:0034454">
    <property type="term" value="P:microtubule anchoring at centrosome"/>
    <property type="evidence" value="ECO:0007669"/>
    <property type="project" value="InterPro"/>
</dbReference>
<protein>
    <submittedName>
        <fullName evidence="4">Pericentriolar material 1</fullName>
    </submittedName>
</protein>
<dbReference type="Ensembl" id="ENSMODT00000088036.1">
    <property type="protein sequence ID" value="ENSMODP00000055142.1"/>
    <property type="gene ID" value="ENSMODG00000019039.4"/>
</dbReference>
<feature type="compositionally biased region" description="Polar residues" evidence="2">
    <location>
        <begin position="939"/>
        <end position="948"/>
    </location>
</feature>
<feature type="region of interest" description="Disordered" evidence="2">
    <location>
        <begin position="1648"/>
        <end position="1674"/>
    </location>
</feature>
<evidence type="ECO:0000256" key="1">
    <source>
        <dbReference type="SAM" id="Coils"/>
    </source>
</evidence>
<dbReference type="GO" id="GO:0071539">
    <property type="term" value="P:protein localization to centrosome"/>
    <property type="evidence" value="ECO:0007669"/>
    <property type="project" value="InterPro"/>
</dbReference>
<keyword evidence="1" id="KW-0175">Coiled coil</keyword>
<feature type="compositionally biased region" description="Basic and acidic residues" evidence="2">
    <location>
        <begin position="43"/>
        <end position="61"/>
    </location>
</feature>
<feature type="region of interest" description="Disordered" evidence="2">
    <location>
        <begin position="516"/>
        <end position="552"/>
    </location>
</feature>
<evidence type="ECO:0000256" key="2">
    <source>
        <dbReference type="SAM" id="MobiDB-lite"/>
    </source>
</evidence>
<feature type="compositionally biased region" description="Acidic residues" evidence="2">
    <location>
        <begin position="984"/>
        <end position="993"/>
    </location>
</feature>